<evidence type="ECO:0000256" key="7">
    <source>
        <dbReference type="PIRSR" id="PIRSR000138-2"/>
    </source>
</evidence>
<name>A0A8J3R3V8_9ACTN</name>
<keyword evidence="2 7" id="KW-0285">Flavoprotein</keyword>
<dbReference type="GO" id="GO:0010181">
    <property type="term" value="F:FMN binding"/>
    <property type="evidence" value="ECO:0007669"/>
    <property type="project" value="InterPro"/>
</dbReference>
<feature type="binding site" evidence="7">
    <location>
        <position position="164"/>
    </location>
    <ligand>
        <name>FMN</name>
        <dbReference type="ChEBI" id="CHEBI:58210"/>
    </ligand>
</feature>
<keyword evidence="4" id="KW-0560">Oxidoreductase</keyword>
<evidence type="ECO:0000256" key="2">
    <source>
        <dbReference type="ARBA" id="ARBA00022630"/>
    </source>
</evidence>
<dbReference type="InterPro" id="IPR012133">
    <property type="entry name" value="Alpha-hydoxy_acid_DH_FMN"/>
</dbReference>
<dbReference type="Pfam" id="PF01070">
    <property type="entry name" value="FMN_dh"/>
    <property type="match status" value="1"/>
</dbReference>
<accession>A0A8J3R3V8</accession>
<dbReference type="PANTHER" id="PTHR10578:SF107">
    <property type="entry name" value="2-HYDROXYACID OXIDASE 1"/>
    <property type="match status" value="1"/>
</dbReference>
<evidence type="ECO:0000256" key="6">
    <source>
        <dbReference type="PIRSR" id="PIRSR000138-1"/>
    </source>
</evidence>
<feature type="binding site" evidence="7">
    <location>
        <position position="241"/>
    </location>
    <ligand>
        <name>FMN</name>
        <dbReference type="ChEBI" id="CHEBI:58210"/>
    </ligand>
</feature>
<keyword evidence="10" id="KW-1185">Reference proteome</keyword>
<dbReference type="GO" id="GO:0016614">
    <property type="term" value="F:oxidoreductase activity, acting on CH-OH group of donors"/>
    <property type="evidence" value="ECO:0007669"/>
    <property type="project" value="UniProtKB-ARBA"/>
</dbReference>
<feature type="binding site" evidence="7">
    <location>
        <position position="28"/>
    </location>
    <ligand>
        <name>glyoxylate</name>
        <dbReference type="ChEBI" id="CHEBI:36655"/>
    </ligand>
</feature>
<feature type="binding site" evidence="7">
    <location>
        <position position="138"/>
    </location>
    <ligand>
        <name>glyoxylate</name>
        <dbReference type="ChEBI" id="CHEBI:36655"/>
    </ligand>
</feature>
<dbReference type="PROSITE" id="PS00557">
    <property type="entry name" value="FMN_HYDROXY_ACID_DH_1"/>
    <property type="match status" value="1"/>
</dbReference>
<dbReference type="Proteomes" id="UP000642748">
    <property type="component" value="Unassembled WGS sequence"/>
</dbReference>
<dbReference type="PIRSF" id="PIRSF000138">
    <property type="entry name" value="Al-hdrx_acd_dh"/>
    <property type="match status" value="1"/>
</dbReference>
<evidence type="ECO:0000256" key="1">
    <source>
        <dbReference type="ARBA" id="ARBA00001917"/>
    </source>
</evidence>
<dbReference type="Gene3D" id="3.20.20.70">
    <property type="entry name" value="Aldolase class I"/>
    <property type="match status" value="1"/>
</dbReference>
<dbReference type="InterPro" id="IPR013785">
    <property type="entry name" value="Aldolase_TIM"/>
</dbReference>
<dbReference type="AlphaFoldDB" id="A0A8J3R3V8"/>
<dbReference type="InterPro" id="IPR037396">
    <property type="entry name" value="FMN_HAD"/>
</dbReference>
<feature type="binding site" evidence="7">
    <location>
        <position position="265"/>
    </location>
    <ligand>
        <name>glyoxylate</name>
        <dbReference type="ChEBI" id="CHEBI:36655"/>
    </ligand>
</feature>
<dbReference type="RefSeq" id="WP_239134303.1">
    <property type="nucleotide sequence ID" value="NZ_BONZ01000083.1"/>
</dbReference>
<feature type="active site" description="Proton acceptor" evidence="6">
    <location>
        <position position="265"/>
    </location>
</feature>
<evidence type="ECO:0000256" key="4">
    <source>
        <dbReference type="ARBA" id="ARBA00023002"/>
    </source>
</evidence>
<feature type="binding site" evidence="7">
    <location>
        <position position="136"/>
    </location>
    <ligand>
        <name>FMN</name>
        <dbReference type="ChEBI" id="CHEBI:58210"/>
    </ligand>
</feature>
<evidence type="ECO:0000313" key="10">
    <source>
        <dbReference type="Proteomes" id="UP000642748"/>
    </source>
</evidence>
<evidence type="ECO:0000259" key="8">
    <source>
        <dbReference type="PROSITE" id="PS51349"/>
    </source>
</evidence>
<feature type="binding site" evidence="7">
    <location>
        <position position="173"/>
    </location>
    <ligand>
        <name>glyoxylate</name>
        <dbReference type="ChEBI" id="CHEBI:36655"/>
    </ligand>
</feature>
<feature type="binding site" evidence="7">
    <location>
        <position position="263"/>
    </location>
    <ligand>
        <name>glyoxylate</name>
        <dbReference type="ChEBI" id="CHEBI:36655"/>
    </ligand>
</feature>
<feature type="binding site" evidence="7">
    <location>
        <begin position="81"/>
        <end position="83"/>
    </location>
    <ligand>
        <name>FMN</name>
        <dbReference type="ChEBI" id="CHEBI:58210"/>
    </ligand>
</feature>
<dbReference type="InterPro" id="IPR008259">
    <property type="entry name" value="FMN_hydac_DH_AS"/>
</dbReference>
<dbReference type="InterPro" id="IPR000262">
    <property type="entry name" value="FMN-dep_DH"/>
</dbReference>
<feature type="binding site" evidence="7">
    <location>
        <position position="110"/>
    </location>
    <ligand>
        <name>FMN</name>
        <dbReference type="ChEBI" id="CHEBI:58210"/>
    </ligand>
</feature>
<keyword evidence="3 7" id="KW-0288">FMN</keyword>
<organism evidence="9 10">
    <name type="scientific">Rugosimonospora africana</name>
    <dbReference type="NCBI Taxonomy" id="556532"/>
    <lineage>
        <taxon>Bacteria</taxon>
        <taxon>Bacillati</taxon>
        <taxon>Actinomycetota</taxon>
        <taxon>Actinomycetes</taxon>
        <taxon>Micromonosporales</taxon>
        <taxon>Micromonosporaceae</taxon>
        <taxon>Rugosimonospora</taxon>
    </lineage>
</organism>
<dbReference type="SUPFAM" id="SSF51395">
    <property type="entry name" value="FMN-linked oxidoreductases"/>
    <property type="match status" value="1"/>
</dbReference>
<dbReference type="CDD" id="cd02809">
    <property type="entry name" value="alpha_hydroxyacid_oxid_FMN"/>
    <property type="match status" value="1"/>
</dbReference>
<feature type="domain" description="FMN hydroxy acid dehydrogenase" evidence="8">
    <location>
        <begin position="2"/>
        <end position="368"/>
    </location>
</feature>
<comment type="cofactor">
    <cofactor evidence="1">
        <name>FMN</name>
        <dbReference type="ChEBI" id="CHEBI:58210"/>
    </cofactor>
</comment>
<protein>
    <submittedName>
        <fullName evidence="9">Alpha-hydroxy-acid oxidizing enzyme</fullName>
    </submittedName>
</protein>
<gene>
    <name evidence="9" type="ORF">Raf01_77830</name>
</gene>
<evidence type="ECO:0000256" key="3">
    <source>
        <dbReference type="ARBA" id="ARBA00022643"/>
    </source>
</evidence>
<feature type="binding site" evidence="7">
    <location>
        <position position="268"/>
    </location>
    <ligand>
        <name>glyoxylate</name>
        <dbReference type="ChEBI" id="CHEBI:36655"/>
    </ligand>
</feature>
<dbReference type="PROSITE" id="PS51349">
    <property type="entry name" value="FMN_HYDROXY_ACID_DH_2"/>
    <property type="match status" value="1"/>
</dbReference>
<feature type="binding site" evidence="7">
    <location>
        <begin position="296"/>
        <end position="300"/>
    </location>
    <ligand>
        <name>FMN</name>
        <dbReference type="ChEBI" id="CHEBI:58210"/>
    </ligand>
</feature>
<evidence type="ECO:0000256" key="5">
    <source>
        <dbReference type="ARBA" id="ARBA00024042"/>
    </source>
</evidence>
<dbReference type="EMBL" id="BONZ01000083">
    <property type="protein sequence ID" value="GIH19611.1"/>
    <property type="molecule type" value="Genomic_DNA"/>
</dbReference>
<comment type="caution">
    <text evidence="9">The sequence shown here is derived from an EMBL/GenBank/DDBJ whole genome shotgun (WGS) entry which is preliminary data.</text>
</comment>
<dbReference type="PANTHER" id="PTHR10578">
    <property type="entry name" value="S -2-HYDROXY-ACID OXIDASE-RELATED"/>
    <property type="match status" value="1"/>
</dbReference>
<proteinExistence type="inferred from homology"/>
<evidence type="ECO:0000313" key="9">
    <source>
        <dbReference type="EMBL" id="GIH19611.1"/>
    </source>
</evidence>
<feature type="binding site" evidence="7">
    <location>
        <begin position="319"/>
        <end position="320"/>
    </location>
    <ligand>
        <name>FMN</name>
        <dbReference type="ChEBI" id="CHEBI:58210"/>
    </ligand>
</feature>
<comment type="similarity">
    <text evidence="5">Belongs to the FMN-dependent alpha-hydroxy acid dehydrogenase family.</text>
</comment>
<sequence>MTDASDCRRPLDYRERARAALPAHVWDYIEGGAGDELTVAWNSAAFDRVSIVPRTMVDVSACDLSCELFGARYATPLGVAPMAYHQIAHPEGELATARGAGAAGALCVVSIFASARLEDIAAARSGAEASGPLWFQLYWLRRREVMLDLAARAGAAGYRALVVTADTPRLGDRRRDRHNGWAVPAGVRAVNLDAAVMASAHRRRPGASALAGHAEEAFDPSATWHDLEWLVARAPLPVLVKGILDPADAQLAVDHGAAGVIVSNHGGRQVDGAISALRALPPVVDAVAGRVPVLLDGGVRRGRDAFVALALGATAVLIGRPVLWALAAAGADGVAHQLRLYRDELENLLALAGRPRVRELGRDAVAHG</sequence>
<reference evidence="9" key="1">
    <citation type="submission" date="2021-01" db="EMBL/GenBank/DDBJ databases">
        <title>Whole genome shotgun sequence of Rugosimonospora africana NBRC 104875.</title>
        <authorList>
            <person name="Komaki H."/>
            <person name="Tamura T."/>
        </authorList>
    </citation>
    <scope>NUCLEOTIDE SEQUENCE</scope>
    <source>
        <strain evidence="9">NBRC 104875</strain>
    </source>
</reference>
<dbReference type="FunFam" id="3.20.20.70:FF:000029">
    <property type="entry name" value="L-lactate dehydrogenase"/>
    <property type="match status" value="1"/>
</dbReference>